<dbReference type="AlphaFoldDB" id="A0A0R2JFY1"/>
<reference evidence="3 4" key="1">
    <citation type="journal article" date="2015" name="Genome Announc.">
        <title>Expanding the biotechnology potential of lactobacilli through comparative genomics of 213 strains and associated genera.</title>
        <authorList>
            <person name="Sun Z."/>
            <person name="Harris H.M."/>
            <person name="McCann A."/>
            <person name="Guo C."/>
            <person name="Argimon S."/>
            <person name="Zhang W."/>
            <person name="Yang X."/>
            <person name="Jeffery I.B."/>
            <person name="Cooney J.C."/>
            <person name="Kagawa T.F."/>
            <person name="Liu W."/>
            <person name="Song Y."/>
            <person name="Salvetti E."/>
            <person name="Wrobel A."/>
            <person name="Rasinkangas P."/>
            <person name="Parkhill J."/>
            <person name="Rea M.C."/>
            <person name="O'Sullivan O."/>
            <person name="Ritari J."/>
            <person name="Douillard F.P."/>
            <person name="Paul Ross R."/>
            <person name="Yang R."/>
            <person name="Briner A.E."/>
            <person name="Felis G.E."/>
            <person name="de Vos W.M."/>
            <person name="Barrangou R."/>
            <person name="Klaenhammer T.R."/>
            <person name="Caufield P.W."/>
            <person name="Cui Y."/>
            <person name="Zhang H."/>
            <person name="O'Toole P.W."/>
        </authorList>
    </citation>
    <scope>NUCLEOTIDE SEQUENCE [LARGE SCALE GENOMIC DNA]</scope>
    <source>
        <strain evidence="3 4">DSM 20014</strain>
    </source>
</reference>
<dbReference type="InterPro" id="IPR036986">
    <property type="entry name" value="S4_RNA-bd_sf"/>
</dbReference>
<dbReference type="InterPro" id="IPR048443">
    <property type="entry name" value="RqcP2_N"/>
</dbReference>
<evidence type="ECO:0000259" key="2">
    <source>
        <dbReference type="SMART" id="SM00363"/>
    </source>
</evidence>
<dbReference type="Pfam" id="PF01479">
    <property type="entry name" value="S4"/>
    <property type="match status" value="1"/>
</dbReference>
<dbReference type="OrthoDB" id="9812787at2"/>
<dbReference type="GO" id="GO:0003723">
    <property type="term" value="F:RNA binding"/>
    <property type="evidence" value="ECO:0007669"/>
    <property type="project" value="UniProtKB-KW"/>
</dbReference>
<dbReference type="PROSITE" id="PS50889">
    <property type="entry name" value="S4"/>
    <property type="match status" value="1"/>
</dbReference>
<keyword evidence="4" id="KW-1185">Reference proteome</keyword>
<gene>
    <name evidence="3" type="ORF">IV67_GL000848</name>
</gene>
<dbReference type="Gene3D" id="3.10.290.10">
    <property type="entry name" value="RNA-binding S4 domain"/>
    <property type="match status" value="1"/>
</dbReference>
<dbReference type="Pfam" id="PF21278">
    <property type="entry name" value="YlmH_1st"/>
    <property type="match status" value="1"/>
</dbReference>
<dbReference type="STRING" id="1620.IV67_GL000848"/>
<comment type="caution">
    <text evidence="3">The sequence shown here is derived from an EMBL/GenBank/DDBJ whole genome shotgun (WGS) entry which is preliminary data.</text>
</comment>
<organism evidence="3 4">
    <name type="scientific">Weissella minor</name>
    <dbReference type="NCBI Taxonomy" id="1620"/>
    <lineage>
        <taxon>Bacteria</taxon>
        <taxon>Bacillati</taxon>
        <taxon>Bacillota</taxon>
        <taxon>Bacilli</taxon>
        <taxon>Lactobacillales</taxon>
        <taxon>Lactobacillaceae</taxon>
        <taxon>Weissella</taxon>
    </lineage>
</organism>
<protein>
    <submittedName>
        <fullName evidence="3">RNA-binding S4 domain-containing protein</fullName>
    </submittedName>
</protein>
<dbReference type="InterPro" id="IPR002942">
    <property type="entry name" value="S4_RNA-bd"/>
</dbReference>
<dbReference type="Gene3D" id="3.30.1370.160">
    <property type="match status" value="1"/>
</dbReference>
<evidence type="ECO:0000313" key="4">
    <source>
        <dbReference type="Proteomes" id="UP000051673"/>
    </source>
</evidence>
<dbReference type="InterPro" id="IPR040591">
    <property type="entry name" value="RqcP2_RBD"/>
</dbReference>
<dbReference type="Gene3D" id="3.30.70.330">
    <property type="match status" value="1"/>
</dbReference>
<evidence type="ECO:0000313" key="3">
    <source>
        <dbReference type="EMBL" id="KRN76272.1"/>
    </source>
</evidence>
<dbReference type="CDD" id="cd00165">
    <property type="entry name" value="S4"/>
    <property type="match status" value="1"/>
</dbReference>
<dbReference type="Pfam" id="PF17774">
    <property type="entry name" value="YlmH_RBD"/>
    <property type="match status" value="1"/>
</dbReference>
<feature type="domain" description="RNA-binding S4" evidence="2">
    <location>
        <begin position="187"/>
        <end position="249"/>
    </location>
</feature>
<keyword evidence="1" id="KW-0694">RNA-binding</keyword>
<dbReference type="EMBL" id="JQCD01000030">
    <property type="protein sequence ID" value="KRN76272.1"/>
    <property type="molecule type" value="Genomic_DNA"/>
</dbReference>
<dbReference type="SUPFAM" id="SSF55174">
    <property type="entry name" value="Alpha-L RNA-binding motif"/>
    <property type="match status" value="1"/>
</dbReference>
<dbReference type="InterPro" id="IPR012677">
    <property type="entry name" value="Nucleotide-bd_a/b_plait_sf"/>
</dbReference>
<dbReference type="PATRIC" id="fig|1620.3.peg.863"/>
<evidence type="ECO:0000256" key="1">
    <source>
        <dbReference type="PROSITE-ProRule" id="PRU00182"/>
    </source>
</evidence>
<sequence length="264" mass="29772">MNSDIAQHFRPSELNFVQQCQDWINQSLAEYRLIVTPFLNPRERFILESLVNREQALTLSENGIFETAEMQRVAVCPDYIDTSQLTMQDFDLVLLAVKYPSKFIELHHRTLLGSLMHNGIERDRVGDIVTDDQGIWQVATTSVVAEFIQTHIERLGKAPVQFNVITPSQAISPNIQWETLDVLVSSARLDTVIAGSYSLSRSIAKDLVENGLVRLNWAPQNHPDIEVASGDLISVRGYGRLHILADNGLTRKSKHKLSISKLVK</sequence>
<name>A0A0R2JFY1_9LACO</name>
<accession>A0A0R2JFY1</accession>
<dbReference type="SMART" id="SM00363">
    <property type="entry name" value="S4"/>
    <property type="match status" value="1"/>
</dbReference>
<dbReference type="RefSeq" id="WP_057788457.1">
    <property type="nucleotide sequence ID" value="NZ_JQCD01000030.1"/>
</dbReference>
<proteinExistence type="predicted"/>
<dbReference type="Proteomes" id="UP000051673">
    <property type="component" value="Unassembled WGS sequence"/>
</dbReference>